<keyword evidence="1" id="KW-1133">Transmembrane helix</keyword>
<feature type="domain" description="VanZ-like" evidence="2">
    <location>
        <begin position="18"/>
        <end position="150"/>
    </location>
</feature>
<name>A0ABS5MC06_9BACI</name>
<feature type="transmembrane region" description="Helical" evidence="1">
    <location>
        <begin position="12"/>
        <end position="33"/>
    </location>
</feature>
<feature type="transmembrane region" description="Helical" evidence="1">
    <location>
        <begin position="102"/>
        <end position="121"/>
    </location>
</feature>
<dbReference type="InterPro" id="IPR006976">
    <property type="entry name" value="VanZ-like"/>
</dbReference>
<keyword evidence="4" id="KW-1185">Reference proteome</keyword>
<keyword evidence="1" id="KW-0812">Transmembrane</keyword>
<proteinExistence type="predicted"/>
<keyword evidence="1" id="KW-0472">Membrane</keyword>
<organism evidence="3 4">
    <name type="scientific">Ornithinibacillus massiliensis</name>
    <dbReference type="NCBI Taxonomy" id="1944633"/>
    <lineage>
        <taxon>Bacteria</taxon>
        <taxon>Bacillati</taxon>
        <taxon>Bacillota</taxon>
        <taxon>Bacilli</taxon>
        <taxon>Bacillales</taxon>
        <taxon>Bacillaceae</taxon>
        <taxon>Ornithinibacillus</taxon>
    </lineage>
</organism>
<evidence type="ECO:0000256" key="1">
    <source>
        <dbReference type="SAM" id="Phobius"/>
    </source>
</evidence>
<evidence type="ECO:0000313" key="3">
    <source>
        <dbReference type="EMBL" id="MBS3679849.1"/>
    </source>
</evidence>
<dbReference type="Pfam" id="PF04892">
    <property type="entry name" value="VanZ"/>
    <property type="match status" value="1"/>
</dbReference>
<feature type="transmembrane region" description="Helical" evidence="1">
    <location>
        <begin position="133"/>
        <end position="150"/>
    </location>
</feature>
<comment type="caution">
    <text evidence="3">The sequence shown here is derived from an EMBL/GenBank/DDBJ whole genome shotgun (WGS) entry which is preliminary data.</text>
</comment>
<reference evidence="3 4" key="1">
    <citation type="submission" date="2021-05" db="EMBL/GenBank/DDBJ databases">
        <title>Ornithinibacillus massiliensis sp. nov.</title>
        <authorList>
            <person name="Iwaza R."/>
            <person name="Lagier J.-C."/>
            <person name="Raoult D."/>
        </authorList>
    </citation>
    <scope>NUCLEOTIDE SEQUENCE [LARGE SCALE GENOMIC DNA]</scope>
    <source>
        <strain evidence="3 4">Marseille-P3601</strain>
    </source>
</reference>
<accession>A0ABS5MC06</accession>
<dbReference type="PANTHER" id="PTHR36834:SF1">
    <property type="entry name" value="INTEGRAL MEMBRANE PROTEIN"/>
    <property type="match status" value="1"/>
</dbReference>
<dbReference type="InterPro" id="IPR053150">
    <property type="entry name" value="Teicoplanin_resist-assoc"/>
</dbReference>
<dbReference type="EMBL" id="JAGXBY010000002">
    <property type="protein sequence ID" value="MBS3679849.1"/>
    <property type="molecule type" value="Genomic_DNA"/>
</dbReference>
<evidence type="ECO:0000313" key="4">
    <source>
        <dbReference type="Proteomes" id="UP000681870"/>
    </source>
</evidence>
<evidence type="ECO:0000259" key="2">
    <source>
        <dbReference type="Pfam" id="PF04892"/>
    </source>
</evidence>
<sequence>MKMFVINLKIRLYVKLLFFLYISVVLFVSLVNIESIYSRMIIFQPLIEAQHNLIPFTTIGNYIINFYNYNFDIWFFNIIGNILLFVPMGILLPILSFKFRKFFPSIILVILFSLTVELLQYATQLGVFDIDDIILNALGGSIGFLIFIIMKRRMS</sequence>
<protein>
    <submittedName>
        <fullName evidence="3">VanZ family protein</fullName>
    </submittedName>
</protein>
<dbReference type="PANTHER" id="PTHR36834">
    <property type="entry name" value="MEMBRANE PROTEIN-RELATED"/>
    <property type="match status" value="1"/>
</dbReference>
<dbReference type="Proteomes" id="UP000681870">
    <property type="component" value="Unassembled WGS sequence"/>
</dbReference>
<gene>
    <name evidence="3" type="ORF">KGF86_06460</name>
</gene>
<feature type="transmembrane region" description="Helical" evidence="1">
    <location>
        <begin position="73"/>
        <end position="95"/>
    </location>
</feature>